<feature type="transmembrane region" description="Helical" evidence="8">
    <location>
        <begin position="41"/>
        <end position="60"/>
    </location>
</feature>
<evidence type="ECO:0000256" key="4">
    <source>
        <dbReference type="ARBA" id="ARBA00022475"/>
    </source>
</evidence>
<accession>W7QR46</accession>
<dbReference type="Pfam" id="PF03547">
    <property type="entry name" value="Mem_trans"/>
    <property type="match status" value="1"/>
</dbReference>
<comment type="subcellular location">
    <subcellularLocation>
        <location evidence="1">Cell membrane</location>
        <topology evidence="1">Multi-pass membrane protein</topology>
    </subcellularLocation>
</comment>
<dbReference type="eggNOG" id="COG0679">
    <property type="taxonomic scope" value="Bacteria"/>
</dbReference>
<feature type="transmembrane region" description="Helical" evidence="8">
    <location>
        <begin position="174"/>
        <end position="195"/>
    </location>
</feature>
<feature type="transmembrane region" description="Helical" evidence="8">
    <location>
        <begin position="107"/>
        <end position="126"/>
    </location>
</feature>
<dbReference type="PANTHER" id="PTHR36838">
    <property type="entry name" value="AUXIN EFFLUX CARRIER FAMILY PROTEIN"/>
    <property type="match status" value="1"/>
</dbReference>
<sequence length="317" mass="34607">MADLLANILFTLNVTLPVLVVLCLGIWLKRRGFIDQHFTDIGNKLVFNLALPCLLFVKIADAPITKNFDLTYLTYALAVTIGTVISLQWVCRYFSLNVQKIAVFVQSSYRGNMGIVGLALIFNIYADNSDALAVAAVYLGFMTLVYNIVAVFILQTDSKAFSWARLKSLMMNPLILSIFFATVWSVLNIPLFSVVKQTGNYFASLSLPLALICIGGSLKLASLKENKQWVMWACVVKLVAMPAAAVLGAMAFAFTAEQITLLFIYMSTPTAAASYVMAKQMTNQAQLAAEVIAITTLLSTVSISIGIFSLKTAGYIV</sequence>
<reference evidence="9 10" key="1">
    <citation type="journal article" date="2014" name="Genome Announc.">
        <title>Draft Genome Sequence of the Agar-Degrading Bacterium Catenovulum sp. Strain DS-2, Isolated from Intestines of Haliotis diversicolor.</title>
        <authorList>
            <person name="Shan D."/>
            <person name="Li X."/>
            <person name="Gu Z."/>
            <person name="Wei G."/>
            <person name="Gao Z."/>
            <person name="Shao Z."/>
        </authorList>
    </citation>
    <scope>NUCLEOTIDE SEQUENCE [LARGE SCALE GENOMIC DNA]</scope>
    <source>
        <strain evidence="9 10">DS-2</strain>
    </source>
</reference>
<dbReference type="STRING" id="1328313.DS2_08715"/>
<dbReference type="GO" id="GO:0055085">
    <property type="term" value="P:transmembrane transport"/>
    <property type="evidence" value="ECO:0007669"/>
    <property type="project" value="InterPro"/>
</dbReference>
<feature type="transmembrane region" description="Helical" evidence="8">
    <location>
        <begin position="287"/>
        <end position="310"/>
    </location>
</feature>
<keyword evidence="7 8" id="KW-0472">Membrane</keyword>
<comment type="similarity">
    <text evidence="2">Belongs to the auxin efflux carrier (TC 2.A.69) family.</text>
</comment>
<organism evidence="9 10">
    <name type="scientific">Catenovulum agarivorans DS-2</name>
    <dbReference type="NCBI Taxonomy" id="1328313"/>
    <lineage>
        <taxon>Bacteria</taxon>
        <taxon>Pseudomonadati</taxon>
        <taxon>Pseudomonadota</taxon>
        <taxon>Gammaproteobacteria</taxon>
        <taxon>Alteromonadales</taxon>
        <taxon>Alteromonadaceae</taxon>
        <taxon>Catenovulum</taxon>
    </lineage>
</organism>
<feature type="transmembrane region" description="Helical" evidence="8">
    <location>
        <begin position="259"/>
        <end position="278"/>
    </location>
</feature>
<evidence type="ECO:0000256" key="1">
    <source>
        <dbReference type="ARBA" id="ARBA00004651"/>
    </source>
</evidence>
<comment type="caution">
    <text evidence="9">The sequence shown here is derived from an EMBL/GenBank/DDBJ whole genome shotgun (WGS) entry which is preliminary data.</text>
</comment>
<feature type="transmembrane region" description="Helical" evidence="8">
    <location>
        <begin position="201"/>
        <end position="218"/>
    </location>
</feature>
<dbReference type="GO" id="GO:0005886">
    <property type="term" value="C:plasma membrane"/>
    <property type="evidence" value="ECO:0007669"/>
    <property type="project" value="UniProtKB-SubCell"/>
</dbReference>
<proteinExistence type="inferred from homology"/>
<keyword evidence="6 8" id="KW-1133">Transmembrane helix</keyword>
<keyword evidence="3" id="KW-0813">Transport</keyword>
<dbReference type="Proteomes" id="UP000019276">
    <property type="component" value="Unassembled WGS sequence"/>
</dbReference>
<evidence type="ECO:0000256" key="5">
    <source>
        <dbReference type="ARBA" id="ARBA00022692"/>
    </source>
</evidence>
<dbReference type="OrthoDB" id="9786439at2"/>
<keyword evidence="10" id="KW-1185">Reference proteome</keyword>
<feature type="transmembrane region" description="Helical" evidence="8">
    <location>
        <begin position="132"/>
        <end position="154"/>
    </location>
</feature>
<dbReference type="PANTHER" id="PTHR36838:SF4">
    <property type="entry name" value="AUXIN EFFLUX CARRIER FAMILY PROTEIN"/>
    <property type="match status" value="1"/>
</dbReference>
<evidence type="ECO:0000256" key="3">
    <source>
        <dbReference type="ARBA" id="ARBA00022448"/>
    </source>
</evidence>
<dbReference type="EMBL" id="ARZY01000013">
    <property type="protein sequence ID" value="EWH10343.1"/>
    <property type="molecule type" value="Genomic_DNA"/>
</dbReference>
<feature type="transmembrane region" description="Helical" evidence="8">
    <location>
        <begin position="6"/>
        <end position="29"/>
    </location>
</feature>
<feature type="transmembrane region" description="Helical" evidence="8">
    <location>
        <begin position="230"/>
        <end position="253"/>
    </location>
</feature>
<dbReference type="InterPro" id="IPR004776">
    <property type="entry name" value="Mem_transp_PIN-like"/>
</dbReference>
<evidence type="ECO:0000313" key="9">
    <source>
        <dbReference type="EMBL" id="EWH10343.1"/>
    </source>
</evidence>
<evidence type="ECO:0000313" key="10">
    <source>
        <dbReference type="Proteomes" id="UP000019276"/>
    </source>
</evidence>
<dbReference type="AlphaFoldDB" id="W7QR46"/>
<dbReference type="PATRIC" id="fig|1328313.3.peg.1781"/>
<evidence type="ECO:0000256" key="2">
    <source>
        <dbReference type="ARBA" id="ARBA00010145"/>
    </source>
</evidence>
<dbReference type="RefSeq" id="WP_051479745.1">
    <property type="nucleotide sequence ID" value="NZ_ARZY01000013.1"/>
</dbReference>
<gene>
    <name evidence="9" type="ORF">DS2_08715</name>
</gene>
<dbReference type="Gene3D" id="1.20.1530.20">
    <property type="match status" value="1"/>
</dbReference>
<evidence type="ECO:0000256" key="8">
    <source>
        <dbReference type="SAM" id="Phobius"/>
    </source>
</evidence>
<evidence type="ECO:0000256" key="7">
    <source>
        <dbReference type="ARBA" id="ARBA00023136"/>
    </source>
</evidence>
<feature type="transmembrane region" description="Helical" evidence="8">
    <location>
        <begin position="72"/>
        <end position="95"/>
    </location>
</feature>
<name>W7QR46_9ALTE</name>
<keyword evidence="5 8" id="KW-0812">Transmembrane</keyword>
<dbReference type="InterPro" id="IPR038770">
    <property type="entry name" value="Na+/solute_symporter_sf"/>
</dbReference>
<evidence type="ECO:0000256" key="6">
    <source>
        <dbReference type="ARBA" id="ARBA00022989"/>
    </source>
</evidence>
<protein>
    <submittedName>
        <fullName evidence="9">Auxin efflux carrier</fullName>
    </submittedName>
</protein>
<keyword evidence="4" id="KW-1003">Cell membrane</keyword>